<gene>
    <name evidence="8" type="ORF">GCM10009750_14170</name>
</gene>
<dbReference type="Pfam" id="PF18911">
    <property type="entry name" value="PKD_4"/>
    <property type="match status" value="1"/>
</dbReference>
<proteinExistence type="predicted"/>
<dbReference type="SUPFAM" id="SSF49299">
    <property type="entry name" value="PKD domain"/>
    <property type="match status" value="1"/>
</dbReference>
<dbReference type="InterPro" id="IPR013320">
    <property type="entry name" value="ConA-like_dom_sf"/>
</dbReference>
<dbReference type="InterPro" id="IPR036116">
    <property type="entry name" value="FN3_sf"/>
</dbReference>
<evidence type="ECO:0008006" key="10">
    <source>
        <dbReference type="Google" id="ProtNLM"/>
    </source>
</evidence>
<evidence type="ECO:0000259" key="7">
    <source>
        <dbReference type="PROSITE" id="PS50853"/>
    </source>
</evidence>
<accession>A0ABN2MMU1</accession>
<dbReference type="InterPro" id="IPR035986">
    <property type="entry name" value="PKD_dom_sf"/>
</dbReference>
<feature type="signal peptide" evidence="5">
    <location>
        <begin position="1"/>
        <end position="33"/>
    </location>
</feature>
<feature type="domain" description="Fibronectin type-III" evidence="7">
    <location>
        <begin position="458"/>
        <end position="557"/>
    </location>
</feature>
<dbReference type="Pfam" id="PF13385">
    <property type="entry name" value="Laminin_G_3"/>
    <property type="match status" value="2"/>
</dbReference>
<dbReference type="InterPro" id="IPR000601">
    <property type="entry name" value="PKD_dom"/>
</dbReference>
<dbReference type="PROSITE" id="PS50093">
    <property type="entry name" value="PKD"/>
    <property type="match status" value="1"/>
</dbReference>
<keyword evidence="4" id="KW-0119">Carbohydrate metabolism</keyword>
<evidence type="ECO:0000256" key="5">
    <source>
        <dbReference type="SAM" id="SignalP"/>
    </source>
</evidence>
<evidence type="ECO:0000313" key="9">
    <source>
        <dbReference type="Proteomes" id="UP001501746"/>
    </source>
</evidence>
<dbReference type="Proteomes" id="UP001501746">
    <property type="component" value="Unassembled WGS sequence"/>
</dbReference>
<dbReference type="InterPro" id="IPR013783">
    <property type="entry name" value="Ig-like_fold"/>
</dbReference>
<dbReference type="InterPro" id="IPR015943">
    <property type="entry name" value="WD40/YVTN_repeat-like_dom_sf"/>
</dbReference>
<dbReference type="SUPFAM" id="SSF50969">
    <property type="entry name" value="YVTN repeat-like/Quinoprotein amine dehydrogenase"/>
    <property type="match status" value="1"/>
</dbReference>
<keyword evidence="2" id="KW-1015">Disulfide bond</keyword>
<dbReference type="InterPro" id="IPR022409">
    <property type="entry name" value="PKD/Chitinase_dom"/>
</dbReference>
<dbReference type="Gene3D" id="2.130.10.10">
    <property type="entry name" value="YVTN repeat-like/Quinoprotein amine dehydrogenase"/>
    <property type="match status" value="1"/>
</dbReference>
<name>A0ABN2MMU1_9MICO</name>
<dbReference type="SMART" id="SM00089">
    <property type="entry name" value="PKD"/>
    <property type="match status" value="1"/>
</dbReference>
<comment type="caution">
    <text evidence="8">The sequence shown here is derived from an EMBL/GenBank/DDBJ whole genome shotgun (WGS) entry which is preliminary data.</text>
</comment>
<protein>
    <recommendedName>
        <fullName evidence="10">PKD domain-containing protein</fullName>
    </recommendedName>
</protein>
<dbReference type="SMART" id="SM00560">
    <property type="entry name" value="LamGL"/>
    <property type="match status" value="2"/>
</dbReference>
<feature type="domain" description="PKD" evidence="6">
    <location>
        <begin position="1019"/>
        <end position="1105"/>
    </location>
</feature>
<keyword evidence="3" id="KW-0326">Glycosidase</keyword>
<evidence type="ECO:0000256" key="4">
    <source>
        <dbReference type="ARBA" id="ARBA00023326"/>
    </source>
</evidence>
<dbReference type="CDD" id="cd00063">
    <property type="entry name" value="FN3"/>
    <property type="match status" value="1"/>
</dbReference>
<dbReference type="SMART" id="SM00060">
    <property type="entry name" value="FN3"/>
    <property type="match status" value="1"/>
</dbReference>
<evidence type="ECO:0000256" key="2">
    <source>
        <dbReference type="ARBA" id="ARBA00023157"/>
    </source>
</evidence>
<dbReference type="CDD" id="cd00146">
    <property type="entry name" value="PKD"/>
    <property type="match status" value="1"/>
</dbReference>
<keyword evidence="4" id="KW-0624">Polysaccharide degradation</keyword>
<reference evidence="8 9" key="1">
    <citation type="journal article" date="2019" name="Int. J. Syst. Evol. Microbiol.">
        <title>The Global Catalogue of Microorganisms (GCM) 10K type strain sequencing project: providing services to taxonomists for standard genome sequencing and annotation.</title>
        <authorList>
            <consortium name="The Broad Institute Genomics Platform"/>
            <consortium name="The Broad Institute Genome Sequencing Center for Infectious Disease"/>
            <person name="Wu L."/>
            <person name="Ma J."/>
        </authorList>
    </citation>
    <scope>NUCLEOTIDE SEQUENCE [LARGE SCALE GENOMIC DNA]</scope>
    <source>
        <strain evidence="8 9">JCM 14323</strain>
    </source>
</reference>
<keyword evidence="1 5" id="KW-0732">Signal</keyword>
<feature type="chain" id="PRO_5047047405" description="PKD domain-containing protein" evidence="5">
    <location>
        <begin position="34"/>
        <end position="1315"/>
    </location>
</feature>
<sequence>MGAPEPASSRLRFFSSAVIAAVIASGLTVAAFAAPAAADTSPPEAAVPATVSSDPLPAPQINGVVWDQEIVGNTVYVAGNFTKARPAGSAAGVNEVNRSHLLAFDITTGVLLPWAPTVNAQVRAIAASPDGKRLYAGGEFTQVNGATRNRIVAFDTASGNVATAFSVSANNRVWALDATNTTVYLSGHFSSVNSTARPGFSAAVAASNGAIQPWAPVLTGGRAWDLVVSPDASKVVIGGDFTSANGTNNPGYGLIGVNSSSGATIVPWNANASVRNAGTEAAIVSLESDGDSFYGSGYHFGGGGNLEGTFRGSWATGEIDWVADCHGDTYSVAPVGDTIYTAGHAHYCGNMGGYPQTEPWTFYRGIAYSKGATGTNLPDPYGYPDHAGAPAPSLLNWFPTINLGTFTGQYQGPWDVAADSRYAVYGGEFTMVNNKAFQGIVRFAARSTAPNLDGPRLTGDNFVPKLASPAAGVITASWPANYDRDNERLTYQVIRDGRTATPVHVTTQDSRFYDRPTMTFVDTGLTPGQTYTYRLRAIDPLGNSGWGSTLSFTASNAGALSSYARTVIDDEPTYYWRFGDPAGTTSATDGVGRSNAVNGTGVTYGQPGAILGDQNTSAGFNGTDDGRAISQEQVWRDNSFAAEAWFKTTSTSGGKIVGYGSNPSGNSNSYDRHVYMTPQGKVTFGVYPNGVQTLQSPKSYNDGEWHHVVGSMGAEGMQLFVDGRRVGQNPDVKWGQQYWGYWRVGGDNTWEGDRNFNGAIDEVAVYPAPLTTEQVLEHYTASGRDPGALPSAPADAYGAAVFAADPLVYFRLGESGGAVAKDASAQAADGSYVGSTSPGSAGALVGVGDTAVRFHEGFAVTPAPVSGSNNYSTEAWFKTATTQGGKITGFGNSNSGLSNNYDRHVYMQDDGRLVFGTWTGFTNTITTDQPYNDDAWHQVVATQSSSVGMRLYVDGVLVGTNGQTQAQAYDGYWRAGGDVTWGSSSPWFDGVIDEFAVYPTALSAETVQSHYSLGSTIVPNEPPTALFTSTVDLLDAEFDAEGSTDPDGTIEQYEWDFGDGETGTGVTAAHSYAEAGDYDVTLEVTDDEGATATFTATVTATAPPVGPVTLASDDFARSVPAGWGTATTGGAWQSTVNANYSVADGRGVFLHAAAGTTRRALLTGVSATRTETQVAVTVDKNVAVGQVVAGVVGRQVGTDFYQGRIRLQPGGSVGLQLVRGSSVILSNITVGGLAFAAGDTLIIKVGVTGTGPTTIAGKIWKAGTPEPASWQATTTDATAAMQAAGSVGLESYISSSATNIPITVRFDDFVSVEAQ</sequence>
<dbReference type="SUPFAM" id="SSF49899">
    <property type="entry name" value="Concanavalin A-like lectins/glucanases"/>
    <property type="match status" value="2"/>
</dbReference>
<dbReference type="RefSeq" id="WP_157427523.1">
    <property type="nucleotide sequence ID" value="NZ_BAAANK010000003.1"/>
</dbReference>
<dbReference type="Gene3D" id="2.60.40.10">
    <property type="entry name" value="Immunoglobulins"/>
    <property type="match status" value="2"/>
</dbReference>
<organism evidence="8 9">
    <name type="scientific">Agromyces salentinus</name>
    <dbReference type="NCBI Taxonomy" id="269421"/>
    <lineage>
        <taxon>Bacteria</taxon>
        <taxon>Bacillati</taxon>
        <taxon>Actinomycetota</taxon>
        <taxon>Actinomycetes</taxon>
        <taxon>Micrococcales</taxon>
        <taxon>Microbacteriaceae</taxon>
        <taxon>Agromyces</taxon>
    </lineage>
</organism>
<dbReference type="SUPFAM" id="SSF49265">
    <property type="entry name" value="Fibronectin type III"/>
    <property type="match status" value="1"/>
</dbReference>
<dbReference type="InterPro" id="IPR003961">
    <property type="entry name" value="FN3_dom"/>
</dbReference>
<keyword evidence="9" id="KW-1185">Reference proteome</keyword>
<dbReference type="InterPro" id="IPR011044">
    <property type="entry name" value="Quino_amine_DH_bsu"/>
</dbReference>
<dbReference type="EMBL" id="BAAANK010000003">
    <property type="protein sequence ID" value="GAA1831342.1"/>
    <property type="molecule type" value="Genomic_DNA"/>
</dbReference>
<evidence type="ECO:0000259" key="6">
    <source>
        <dbReference type="PROSITE" id="PS50093"/>
    </source>
</evidence>
<dbReference type="InterPro" id="IPR006558">
    <property type="entry name" value="LamG-like"/>
</dbReference>
<dbReference type="PROSITE" id="PS50853">
    <property type="entry name" value="FN3"/>
    <property type="match status" value="1"/>
</dbReference>
<dbReference type="Gene3D" id="2.60.120.200">
    <property type="match status" value="2"/>
</dbReference>
<evidence type="ECO:0000256" key="3">
    <source>
        <dbReference type="ARBA" id="ARBA00023295"/>
    </source>
</evidence>
<keyword evidence="3" id="KW-0378">Hydrolase</keyword>
<evidence type="ECO:0000313" key="8">
    <source>
        <dbReference type="EMBL" id="GAA1831342.1"/>
    </source>
</evidence>
<evidence type="ECO:0000256" key="1">
    <source>
        <dbReference type="ARBA" id="ARBA00022729"/>
    </source>
</evidence>